<organism evidence="5 6">
    <name type="scientific">Diplodia corticola</name>
    <dbReference type="NCBI Taxonomy" id="236234"/>
    <lineage>
        <taxon>Eukaryota</taxon>
        <taxon>Fungi</taxon>
        <taxon>Dikarya</taxon>
        <taxon>Ascomycota</taxon>
        <taxon>Pezizomycotina</taxon>
        <taxon>Dothideomycetes</taxon>
        <taxon>Dothideomycetes incertae sedis</taxon>
        <taxon>Botryosphaeriales</taxon>
        <taxon>Botryosphaeriaceae</taxon>
        <taxon>Diplodia</taxon>
    </lineage>
</organism>
<dbReference type="InterPro" id="IPR008922">
    <property type="entry name" value="Di-copper_centre_dom_sf"/>
</dbReference>
<accession>A0A1J9QXP9</accession>
<dbReference type="Pfam" id="PF00264">
    <property type="entry name" value="Tyrosinase"/>
    <property type="match status" value="1"/>
</dbReference>
<dbReference type="AlphaFoldDB" id="A0A1J9QXP9"/>
<evidence type="ECO:0000313" key="5">
    <source>
        <dbReference type="EMBL" id="OJD33145.1"/>
    </source>
</evidence>
<keyword evidence="6" id="KW-1185">Reference proteome</keyword>
<dbReference type="Proteomes" id="UP000183809">
    <property type="component" value="Unassembled WGS sequence"/>
</dbReference>
<dbReference type="InterPro" id="IPR002227">
    <property type="entry name" value="Tyrosinase_Cu-bd"/>
</dbReference>
<dbReference type="PROSITE" id="PS00498">
    <property type="entry name" value="TYROSINASE_2"/>
    <property type="match status" value="1"/>
</dbReference>
<reference evidence="5 6" key="1">
    <citation type="submission" date="2016-10" db="EMBL/GenBank/DDBJ databases">
        <title>Proteomics and genomics reveal pathogen-plant mechanisms compatible with a hemibiotrophic lifestyle of Diplodia corticola.</title>
        <authorList>
            <person name="Fernandes I."/>
            <person name="De Jonge R."/>
            <person name="Van De Peer Y."/>
            <person name="Devreese B."/>
            <person name="Alves A."/>
            <person name="Esteves A.C."/>
        </authorList>
    </citation>
    <scope>NUCLEOTIDE SEQUENCE [LARGE SCALE GENOMIC DNA]</scope>
    <source>
        <strain evidence="5 6">CBS 112549</strain>
    </source>
</reference>
<evidence type="ECO:0000259" key="4">
    <source>
        <dbReference type="PROSITE" id="PS00498"/>
    </source>
</evidence>
<dbReference type="PANTHER" id="PTHR11474:SF126">
    <property type="entry name" value="TYROSINASE-LIKE PROTEIN TYR-1-RELATED"/>
    <property type="match status" value="1"/>
</dbReference>
<dbReference type="GeneID" id="31014817"/>
<evidence type="ECO:0000256" key="3">
    <source>
        <dbReference type="SAM" id="SignalP"/>
    </source>
</evidence>
<dbReference type="OrthoDB" id="6132182at2759"/>
<keyword evidence="1" id="KW-0479">Metal-binding</keyword>
<gene>
    <name evidence="5" type="ORF">BKCO1_3300057</name>
</gene>
<feature type="signal peptide" evidence="3">
    <location>
        <begin position="1"/>
        <end position="17"/>
    </location>
</feature>
<feature type="domain" description="Tyrosinase copper-binding" evidence="4">
    <location>
        <begin position="234"/>
        <end position="245"/>
    </location>
</feature>
<dbReference type="STRING" id="236234.A0A1J9QXP9"/>
<name>A0A1J9QXP9_9PEZI</name>
<dbReference type="GO" id="GO:0046872">
    <property type="term" value="F:metal ion binding"/>
    <property type="evidence" value="ECO:0007669"/>
    <property type="project" value="UniProtKB-KW"/>
</dbReference>
<comment type="caution">
    <text evidence="5">The sequence shown here is derived from an EMBL/GenBank/DDBJ whole genome shotgun (WGS) entry which is preliminary data.</text>
</comment>
<dbReference type="Gene3D" id="1.10.1280.10">
    <property type="entry name" value="Di-copper center containing domain from catechol oxidase"/>
    <property type="match status" value="1"/>
</dbReference>
<dbReference type="GO" id="GO:0016491">
    <property type="term" value="F:oxidoreductase activity"/>
    <property type="evidence" value="ECO:0007669"/>
    <property type="project" value="InterPro"/>
</dbReference>
<dbReference type="PRINTS" id="PR00092">
    <property type="entry name" value="TYROSINASE"/>
</dbReference>
<keyword evidence="3" id="KW-0732">Signal</keyword>
<proteinExistence type="predicted"/>
<keyword evidence="2" id="KW-0186">Copper</keyword>
<evidence type="ECO:0000313" key="6">
    <source>
        <dbReference type="Proteomes" id="UP000183809"/>
    </source>
</evidence>
<dbReference type="SUPFAM" id="SSF48056">
    <property type="entry name" value="Di-copper centre-containing domain"/>
    <property type="match status" value="1"/>
</dbReference>
<dbReference type="InterPro" id="IPR050316">
    <property type="entry name" value="Tyrosinase/Hemocyanin"/>
</dbReference>
<feature type="chain" id="PRO_5012250266" description="Tyrosinase copper-binding domain-containing protein" evidence="3">
    <location>
        <begin position="18"/>
        <end position="312"/>
    </location>
</feature>
<evidence type="ECO:0000256" key="1">
    <source>
        <dbReference type="ARBA" id="ARBA00022723"/>
    </source>
</evidence>
<dbReference type="PANTHER" id="PTHR11474">
    <property type="entry name" value="TYROSINASE FAMILY MEMBER"/>
    <property type="match status" value="1"/>
</dbReference>
<evidence type="ECO:0000256" key="2">
    <source>
        <dbReference type="ARBA" id="ARBA00023008"/>
    </source>
</evidence>
<protein>
    <recommendedName>
        <fullName evidence="4">Tyrosinase copper-binding domain-containing protein</fullName>
    </recommendedName>
</protein>
<sequence>MLINQALAITFAALASSQNIGSGCTSVELRREWRQLSSEEQRNYIDAVQCLTTKESRIGLTTSLYDDFPYVHNALNKEIHLVASFLPWHRFFIMVYEEALRECGYQGSATYWDWVFDSSDTAHSPLWDAATGFGGNGGLYNRSRLGCVSDGPFKDFRPAYKRNKLQPHCLSRDFNNGTQHPGDMSGPNYDDAAIRRVQAADNYNSYRKRLEGGPHFAIHRAIGGDMVPATSPNDPIFFLHHGQIDRLWYLWQQDDPERRDAEYSGIRTQNEFDGTAPPQASVDDILPMYGLAEDMPVSDFLSTQNGLLCYQY</sequence>
<dbReference type="RefSeq" id="XP_020129405.1">
    <property type="nucleotide sequence ID" value="XM_020274556.1"/>
</dbReference>
<dbReference type="EMBL" id="MNUE01000033">
    <property type="protein sequence ID" value="OJD33145.1"/>
    <property type="molecule type" value="Genomic_DNA"/>
</dbReference>